<evidence type="ECO:0000313" key="2">
    <source>
        <dbReference type="EMBL" id="SVP93667.1"/>
    </source>
</evidence>
<gene>
    <name evidence="2" type="ORF">TAT_000266000</name>
    <name evidence="1" type="ORF">TAV_000266300</name>
</gene>
<dbReference type="SUPFAM" id="SSF57903">
    <property type="entry name" value="FYVE/PHD zinc finger"/>
    <property type="match status" value="1"/>
</dbReference>
<reference evidence="2" key="1">
    <citation type="submission" date="2018-07" db="EMBL/GenBank/DDBJ databases">
        <authorList>
            <person name="Quirk P.G."/>
            <person name="Krulwich T.A."/>
        </authorList>
    </citation>
    <scope>NUCLEOTIDE SEQUENCE</scope>
    <source>
        <strain evidence="2">Anand</strain>
    </source>
</reference>
<dbReference type="EMBL" id="UIVS01000003">
    <property type="protein sequence ID" value="SVP92865.1"/>
    <property type="molecule type" value="Genomic_DNA"/>
</dbReference>
<dbReference type="InterPro" id="IPR011011">
    <property type="entry name" value="Znf_FYVE_PHD"/>
</dbReference>
<dbReference type="AlphaFoldDB" id="A0A3B0MTW9"/>
<dbReference type="VEuPathDB" id="PiroplasmaDB:TA05040"/>
<sequence>MYVIYNNLTDEFKSHRNSNKSQIPPRRQRITEAIRNNSLLMFIFLNFSGFEDIRSLLNIHYVDEGTINCDICGHLFKSGIFKSRYKFSCQLCNETFCSECHYRLTLFKGSNEIFNLILGTELQNPITVSSCKECYIYYRVCLIVMISLIQTLEDSVPEDSNLLNIFNLYSDVLEIYKDLNTKLLQLRGYLKLLNIHTSLKEKLPEGTRNSIVILLTETTNSKKKLSNIKSNLKNFKGTNVSITTSHIIKSLNTLLTTILYKIVPEFNGVKNKLALFEDYDK</sequence>
<name>A0A3B0MTW9_THEAN</name>
<accession>A0A3B0MTW9</accession>
<evidence type="ECO:0000313" key="1">
    <source>
        <dbReference type="EMBL" id="SVP92865.1"/>
    </source>
</evidence>
<organism evidence="2">
    <name type="scientific">Theileria annulata</name>
    <dbReference type="NCBI Taxonomy" id="5874"/>
    <lineage>
        <taxon>Eukaryota</taxon>
        <taxon>Sar</taxon>
        <taxon>Alveolata</taxon>
        <taxon>Apicomplexa</taxon>
        <taxon>Aconoidasida</taxon>
        <taxon>Piroplasmida</taxon>
        <taxon>Theileriidae</taxon>
        <taxon>Theileria</taxon>
    </lineage>
</organism>
<proteinExistence type="predicted"/>
<dbReference type="EMBL" id="UIVT01000003">
    <property type="protein sequence ID" value="SVP93667.1"/>
    <property type="molecule type" value="Genomic_DNA"/>
</dbReference>
<protein>
    <submittedName>
        <fullName evidence="2">Uncharacterized protein</fullName>
    </submittedName>
</protein>